<organism evidence="2 3">
    <name type="scientific">Poecilia formosa</name>
    <name type="common">Amazon molly</name>
    <name type="synonym">Limia formosa</name>
    <dbReference type="NCBI Taxonomy" id="48698"/>
    <lineage>
        <taxon>Eukaryota</taxon>
        <taxon>Metazoa</taxon>
        <taxon>Chordata</taxon>
        <taxon>Craniata</taxon>
        <taxon>Vertebrata</taxon>
        <taxon>Euteleostomi</taxon>
        <taxon>Actinopterygii</taxon>
        <taxon>Neopterygii</taxon>
        <taxon>Teleostei</taxon>
        <taxon>Neoteleostei</taxon>
        <taxon>Acanthomorphata</taxon>
        <taxon>Ovalentaria</taxon>
        <taxon>Atherinomorphae</taxon>
        <taxon>Cyprinodontiformes</taxon>
        <taxon>Poeciliidae</taxon>
        <taxon>Poeciliinae</taxon>
        <taxon>Poecilia</taxon>
    </lineage>
</organism>
<dbReference type="Ensembl" id="ENSPFOT00000029488.1">
    <property type="protein sequence ID" value="ENSPFOP00000028472.1"/>
    <property type="gene ID" value="ENSPFOG00000023243.1"/>
</dbReference>
<feature type="region of interest" description="Disordered" evidence="1">
    <location>
        <begin position="71"/>
        <end position="163"/>
    </location>
</feature>
<protein>
    <recommendedName>
        <fullName evidence="4">Pyrin domain-containing protein</fullName>
    </recommendedName>
</protein>
<feature type="compositionally biased region" description="Basic and acidic residues" evidence="1">
    <location>
        <begin position="107"/>
        <end position="121"/>
    </location>
</feature>
<dbReference type="AlphaFoldDB" id="A0A096MAN1"/>
<dbReference type="Proteomes" id="UP000028760">
    <property type="component" value="Unassembled WGS sequence"/>
</dbReference>
<dbReference type="EMBL" id="AYCK01019583">
    <property type="status" value="NOT_ANNOTATED_CDS"/>
    <property type="molecule type" value="Genomic_DNA"/>
</dbReference>
<evidence type="ECO:0000256" key="1">
    <source>
        <dbReference type="SAM" id="MobiDB-lite"/>
    </source>
</evidence>
<proteinExistence type="predicted"/>
<reference evidence="2" key="3">
    <citation type="submission" date="2025-09" db="UniProtKB">
        <authorList>
            <consortium name="Ensembl"/>
        </authorList>
    </citation>
    <scope>IDENTIFICATION</scope>
</reference>
<name>A0A096MAN1_POEFO</name>
<reference evidence="3" key="1">
    <citation type="submission" date="2013-10" db="EMBL/GenBank/DDBJ databases">
        <authorList>
            <person name="Schartl M."/>
            <person name="Warren W."/>
        </authorList>
    </citation>
    <scope>NUCLEOTIDE SEQUENCE [LARGE SCALE GENOMIC DNA]</scope>
    <source>
        <strain evidence="3">female</strain>
    </source>
</reference>
<feature type="compositionally biased region" description="Polar residues" evidence="1">
    <location>
        <begin position="134"/>
        <end position="149"/>
    </location>
</feature>
<evidence type="ECO:0000313" key="2">
    <source>
        <dbReference type="Ensembl" id="ENSPFOP00000028472.1"/>
    </source>
</evidence>
<keyword evidence="3" id="KW-1185">Reference proteome</keyword>
<evidence type="ECO:0008006" key="4">
    <source>
        <dbReference type="Google" id="ProtNLM"/>
    </source>
</evidence>
<evidence type="ECO:0000313" key="3">
    <source>
        <dbReference type="Proteomes" id="UP000028760"/>
    </source>
</evidence>
<sequence length="190" mass="22409">MSESSEWKKALTNIIEKLRERHYKKMLECLEKIPKSVKDDTPREEMTQTIIEHYGEEESIAEIKRIMDEEIPRKDAPIQDLLYPFVEKQGKKRKSGPESEDQQESPSELKKKKEKTESNDRNDDDDETQAGEFNESTSQSKYRQNQRQSIKLLKESRVTDGRPVGGKIIQKCALRTYETKEKQEKKFFHL</sequence>
<reference evidence="2" key="2">
    <citation type="submission" date="2025-08" db="UniProtKB">
        <authorList>
            <consortium name="Ensembl"/>
        </authorList>
    </citation>
    <scope>IDENTIFICATION</scope>
</reference>
<dbReference type="OMA" id="KCALRTY"/>
<accession>A0A096MAN1</accession>